<feature type="compositionally biased region" description="Low complexity" evidence="3">
    <location>
        <begin position="1"/>
        <end position="38"/>
    </location>
</feature>
<organism evidence="4 5">
    <name type="scientific">Streptomyces solincola</name>
    <dbReference type="NCBI Taxonomy" id="2100817"/>
    <lineage>
        <taxon>Bacteria</taxon>
        <taxon>Bacillati</taxon>
        <taxon>Actinomycetota</taxon>
        <taxon>Actinomycetes</taxon>
        <taxon>Kitasatosporales</taxon>
        <taxon>Streptomycetaceae</taxon>
        <taxon>Streptomyces</taxon>
    </lineage>
</organism>
<dbReference type="Gene3D" id="3.40.50.300">
    <property type="entry name" value="P-loop containing nucleotide triphosphate hydrolases"/>
    <property type="match status" value="1"/>
</dbReference>
<evidence type="ECO:0000256" key="2">
    <source>
        <dbReference type="ARBA" id="ARBA00022840"/>
    </source>
</evidence>
<protein>
    <submittedName>
        <fullName evidence="4">Cell division protein ZapE</fullName>
    </submittedName>
</protein>
<accession>A0A2S9PXG5</accession>
<evidence type="ECO:0000256" key="1">
    <source>
        <dbReference type="ARBA" id="ARBA00022741"/>
    </source>
</evidence>
<dbReference type="EMBL" id="PVLV01000143">
    <property type="protein sequence ID" value="PRH79111.1"/>
    <property type="molecule type" value="Genomic_DNA"/>
</dbReference>
<reference evidence="4 5" key="1">
    <citation type="submission" date="2018-03" db="EMBL/GenBank/DDBJ databases">
        <title>Novel Streptomyces sp. from soil.</title>
        <authorList>
            <person name="Tan G.Y.A."/>
            <person name="Lee Z.Y."/>
        </authorList>
    </citation>
    <scope>NUCLEOTIDE SEQUENCE [LARGE SCALE GENOMIC DNA]</scope>
    <source>
        <strain evidence="4 5">ST5x</strain>
    </source>
</reference>
<proteinExistence type="predicted"/>
<feature type="region of interest" description="Disordered" evidence="3">
    <location>
        <begin position="1"/>
        <end position="41"/>
    </location>
</feature>
<evidence type="ECO:0000256" key="3">
    <source>
        <dbReference type="SAM" id="MobiDB-lite"/>
    </source>
</evidence>
<dbReference type="InterPro" id="IPR027417">
    <property type="entry name" value="P-loop_NTPase"/>
</dbReference>
<dbReference type="OrthoDB" id="9774491at2"/>
<dbReference type="Proteomes" id="UP000239322">
    <property type="component" value="Unassembled WGS sequence"/>
</dbReference>
<dbReference type="GO" id="GO:0005524">
    <property type="term" value="F:ATP binding"/>
    <property type="evidence" value="ECO:0007669"/>
    <property type="project" value="UniProtKB-KW"/>
</dbReference>
<dbReference type="PANTHER" id="PTHR12169">
    <property type="entry name" value="ATPASE N2B"/>
    <property type="match status" value="1"/>
</dbReference>
<dbReference type="NCBIfam" id="NF040713">
    <property type="entry name" value="ZapE"/>
    <property type="match status" value="1"/>
</dbReference>
<gene>
    <name evidence="4" type="ORF">C6N75_11310</name>
</gene>
<sequence length="396" mass="41545">MRASLARGGPRAARGPAVPGGRPAPPGTAGREAAPAGRRVGRVSSAITEAAPLSLCAREPHVPAARLVAEMVPPPRFDGVRFDTYIPDPNQPSQAEAVKVLSGFAGGLGAAPEGGGLRRWFGRKPAAPSGPRGIYLDGGYGVGKTHLLASLWHATPAEPSRKAFGTFVELTNLVGALGFQQTVATLSGHRLLCIDEFELDDPGDTVLVSSLLGKLVEAGVALAATSNTLPGKLGEGRFAAADFLREIQGLSAHFRALRIDGEDYRHRGLPEAPAPYTDEQVTAAAHAAPGASLDAFPALLDHLARVHPSRYGALTDELSAVCLTGVAPVPDQSTALRLVVLADRLYDREVPVLASGAPFDRLFGEDMLNGGYRKKYFRAISRLTALARDAKGLVEQ</sequence>
<evidence type="ECO:0000313" key="5">
    <source>
        <dbReference type="Proteomes" id="UP000239322"/>
    </source>
</evidence>
<keyword evidence="5" id="KW-1185">Reference proteome</keyword>
<dbReference type="AlphaFoldDB" id="A0A2S9PXG5"/>
<dbReference type="InterPro" id="IPR005654">
    <property type="entry name" value="ATPase_AFG1-like"/>
</dbReference>
<keyword evidence="4" id="KW-0131">Cell cycle</keyword>
<keyword evidence="4" id="KW-0132">Cell division</keyword>
<name>A0A2S9PXG5_9ACTN</name>
<dbReference type="PANTHER" id="PTHR12169:SF6">
    <property type="entry name" value="AFG1-LIKE ATPASE"/>
    <property type="match status" value="1"/>
</dbReference>
<dbReference type="Pfam" id="PF03969">
    <property type="entry name" value="AFG1_ATPase"/>
    <property type="match status" value="2"/>
</dbReference>
<dbReference type="SUPFAM" id="SSF52540">
    <property type="entry name" value="P-loop containing nucleoside triphosphate hydrolases"/>
    <property type="match status" value="1"/>
</dbReference>
<dbReference type="GO" id="GO:0051301">
    <property type="term" value="P:cell division"/>
    <property type="evidence" value="ECO:0007669"/>
    <property type="project" value="UniProtKB-KW"/>
</dbReference>
<dbReference type="GO" id="GO:0005737">
    <property type="term" value="C:cytoplasm"/>
    <property type="evidence" value="ECO:0007669"/>
    <property type="project" value="TreeGrafter"/>
</dbReference>
<comment type="caution">
    <text evidence="4">The sequence shown here is derived from an EMBL/GenBank/DDBJ whole genome shotgun (WGS) entry which is preliminary data.</text>
</comment>
<evidence type="ECO:0000313" key="4">
    <source>
        <dbReference type="EMBL" id="PRH79111.1"/>
    </source>
</evidence>
<keyword evidence="2" id="KW-0067">ATP-binding</keyword>
<keyword evidence="1" id="KW-0547">Nucleotide-binding</keyword>
<dbReference type="GO" id="GO:0016887">
    <property type="term" value="F:ATP hydrolysis activity"/>
    <property type="evidence" value="ECO:0007669"/>
    <property type="project" value="InterPro"/>
</dbReference>